<feature type="region of interest" description="Disordered" evidence="1">
    <location>
        <begin position="1"/>
        <end position="27"/>
    </location>
</feature>
<comment type="caution">
    <text evidence="3">The sequence shown here is derived from an EMBL/GenBank/DDBJ whole genome shotgun (WGS) entry which is preliminary data.</text>
</comment>
<sequence>MVSQKLNADLSTAEWRKSTHSGSEGGNCVEVAVNLPGVVAVRDSKRGDGPALIVTAAAWRSFIRETTAREA</sequence>
<protein>
    <recommendedName>
        <fullName evidence="2">DUF397 domain-containing protein</fullName>
    </recommendedName>
</protein>
<dbReference type="AlphaFoldDB" id="A0A917RBV8"/>
<dbReference type="Proteomes" id="UP000645217">
    <property type="component" value="Unassembled WGS sequence"/>
</dbReference>
<evidence type="ECO:0000313" key="3">
    <source>
        <dbReference type="EMBL" id="GGK98566.1"/>
    </source>
</evidence>
<keyword evidence="4" id="KW-1185">Reference proteome</keyword>
<reference evidence="3" key="2">
    <citation type="submission" date="2020-09" db="EMBL/GenBank/DDBJ databases">
        <authorList>
            <person name="Sun Q."/>
            <person name="Ohkuma M."/>
        </authorList>
    </citation>
    <scope>NUCLEOTIDE SEQUENCE</scope>
    <source>
        <strain evidence="3">JCM 13064</strain>
    </source>
</reference>
<organism evidence="3 4">
    <name type="scientific">Sphaerisporangium melleum</name>
    <dbReference type="NCBI Taxonomy" id="321316"/>
    <lineage>
        <taxon>Bacteria</taxon>
        <taxon>Bacillati</taxon>
        <taxon>Actinomycetota</taxon>
        <taxon>Actinomycetes</taxon>
        <taxon>Streptosporangiales</taxon>
        <taxon>Streptosporangiaceae</taxon>
        <taxon>Sphaerisporangium</taxon>
    </lineage>
</organism>
<evidence type="ECO:0000313" key="4">
    <source>
        <dbReference type="Proteomes" id="UP000645217"/>
    </source>
</evidence>
<dbReference type="EMBL" id="BMNT01000025">
    <property type="protein sequence ID" value="GGK98566.1"/>
    <property type="molecule type" value="Genomic_DNA"/>
</dbReference>
<dbReference type="Pfam" id="PF04149">
    <property type="entry name" value="DUF397"/>
    <property type="match status" value="1"/>
</dbReference>
<evidence type="ECO:0000256" key="1">
    <source>
        <dbReference type="SAM" id="MobiDB-lite"/>
    </source>
</evidence>
<accession>A0A917RBV8</accession>
<name>A0A917RBV8_9ACTN</name>
<dbReference type="InterPro" id="IPR007278">
    <property type="entry name" value="DUF397"/>
</dbReference>
<dbReference type="RefSeq" id="WP_189165087.1">
    <property type="nucleotide sequence ID" value="NZ_BMNT01000025.1"/>
</dbReference>
<gene>
    <name evidence="3" type="ORF">GCM10007964_45930</name>
</gene>
<feature type="domain" description="DUF397" evidence="2">
    <location>
        <begin position="13"/>
        <end position="65"/>
    </location>
</feature>
<reference evidence="3" key="1">
    <citation type="journal article" date="2014" name="Int. J. Syst. Evol. Microbiol.">
        <title>Complete genome sequence of Corynebacterium casei LMG S-19264T (=DSM 44701T), isolated from a smear-ripened cheese.</title>
        <authorList>
            <consortium name="US DOE Joint Genome Institute (JGI-PGF)"/>
            <person name="Walter F."/>
            <person name="Albersmeier A."/>
            <person name="Kalinowski J."/>
            <person name="Ruckert C."/>
        </authorList>
    </citation>
    <scope>NUCLEOTIDE SEQUENCE</scope>
    <source>
        <strain evidence="3">JCM 13064</strain>
    </source>
</reference>
<proteinExistence type="predicted"/>
<evidence type="ECO:0000259" key="2">
    <source>
        <dbReference type="Pfam" id="PF04149"/>
    </source>
</evidence>
<feature type="compositionally biased region" description="Polar residues" evidence="1">
    <location>
        <begin position="1"/>
        <end position="10"/>
    </location>
</feature>